<keyword evidence="1" id="KW-0472">Membrane</keyword>
<proteinExistence type="predicted"/>
<feature type="transmembrane region" description="Helical" evidence="1">
    <location>
        <begin position="23"/>
        <end position="43"/>
    </location>
</feature>
<gene>
    <name evidence="2" type="ORF">GCM10011573_12800</name>
</gene>
<comment type="caution">
    <text evidence="2">The sequence shown here is derived from an EMBL/GenBank/DDBJ whole genome shotgun (WGS) entry which is preliminary data.</text>
</comment>
<protein>
    <recommendedName>
        <fullName evidence="4">LITAF domain-containing protein</fullName>
    </recommendedName>
</protein>
<keyword evidence="1" id="KW-1133">Transmembrane helix</keyword>
<keyword evidence="1" id="KW-0812">Transmembrane</keyword>
<dbReference type="EMBL" id="BMKI01000002">
    <property type="protein sequence ID" value="GGC84622.1"/>
    <property type="molecule type" value="Genomic_DNA"/>
</dbReference>
<evidence type="ECO:0008006" key="4">
    <source>
        <dbReference type="Google" id="ProtNLM"/>
    </source>
</evidence>
<reference evidence="3" key="1">
    <citation type="journal article" date="2019" name="Int. J. Syst. Evol. Microbiol.">
        <title>The Global Catalogue of Microorganisms (GCM) 10K type strain sequencing project: providing services to taxonomists for standard genome sequencing and annotation.</title>
        <authorList>
            <consortium name="The Broad Institute Genomics Platform"/>
            <consortium name="The Broad Institute Genome Sequencing Center for Infectious Disease"/>
            <person name="Wu L."/>
            <person name="Ma J."/>
        </authorList>
    </citation>
    <scope>NUCLEOTIDE SEQUENCE [LARGE SCALE GENOMIC DNA]</scope>
    <source>
        <strain evidence="3">CGMCC 1.15942</strain>
    </source>
</reference>
<organism evidence="2 3">
    <name type="scientific">Enterococcus wangshanyuanii</name>
    <dbReference type="NCBI Taxonomy" id="2005703"/>
    <lineage>
        <taxon>Bacteria</taxon>
        <taxon>Bacillati</taxon>
        <taxon>Bacillota</taxon>
        <taxon>Bacilli</taxon>
        <taxon>Lactobacillales</taxon>
        <taxon>Enterococcaceae</taxon>
        <taxon>Enterococcus</taxon>
    </lineage>
</organism>
<evidence type="ECO:0000313" key="2">
    <source>
        <dbReference type="EMBL" id="GGC84622.1"/>
    </source>
</evidence>
<dbReference type="RefSeq" id="WP_088269105.1">
    <property type="nucleotide sequence ID" value="NZ_BMKI01000002.1"/>
</dbReference>
<sequence length="98" mass="11042">MEGQKVIVCKNCGSNAIQVTTSGANGCAFAGFGFILICVGIWIPFIGWFIVMPIGALMMISSFLFPLLQKRFSVNCQNCKHKFYIDKEEYEQYKESIK</sequence>
<evidence type="ECO:0000313" key="3">
    <source>
        <dbReference type="Proteomes" id="UP000630615"/>
    </source>
</evidence>
<accession>A0ABQ1P0V5</accession>
<keyword evidence="3" id="KW-1185">Reference proteome</keyword>
<dbReference type="Proteomes" id="UP000630615">
    <property type="component" value="Unassembled WGS sequence"/>
</dbReference>
<evidence type="ECO:0000256" key="1">
    <source>
        <dbReference type="SAM" id="Phobius"/>
    </source>
</evidence>
<name>A0ABQ1P0V5_9ENTE</name>
<feature type="transmembrane region" description="Helical" evidence="1">
    <location>
        <begin position="49"/>
        <end position="68"/>
    </location>
</feature>